<feature type="compositionally biased region" description="Basic and acidic residues" evidence="1">
    <location>
        <begin position="103"/>
        <end position="117"/>
    </location>
</feature>
<dbReference type="AlphaFoldDB" id="C4IZK4"/>
<reference evidence="2" key="1">
    <citation type="journal article" date="2009" name="PLoS Genet.">
        <title>Sequencing, mapping, and analysis of 27,455 maize full-length cDNAs.</title>
        <authorList>
            <person name="Soderlund C."/>
            <person name="Descour A."/>
            <person name="Kudrna D."/>
            <person name="Bomhoff M."/>
            <person name="Boyd L."/>
            <person name="Currie J."/>
            <person name="Angelova A."/>
            <person name="Collura K."/>
            <person name="Wissotski M."/>
            <person name="Ashley E."/>
            <person name="Morrow D."/>
            <person name="Fernandes J."/>
            <person name="Walbot V."/>
            <person name="Yu Y."/>
        </authorList>
    </citation>
    <scope>NUCLEOTIDE SEQUENCE</scope>
    <source>
        <strain evidence="2">B73</strain>
    </source>
</reference>
<accession>C4IZK4</accession>
<feature type="region of interest" description="Disordered" evidence="1">
    <location>
        <begin position="103"/>
        <end position="127"/>
    </location>
</feature>
<dbReference type="EMBL" id="BT084001">
    <property type="protein sequence ID" value="ACR34354.1"/>
    <property type="molecule type" value="mRNA"/>
</dbReference>
<protein>
    <submittedName>
        <fullName evidence="2">Uncharacterized protein</fullName>
    </submittedName>
</protein>
<sequence length="326" mass="35816">MPLPREHDELDGLPGRLEPGDVVDHAVVQRVLVGVHDEQRREGRAEVAERDAPRRERVRERVVLGRARRQRQAPHLVEQRRAHGLVGRERRLGRRRLLAAEVWPEHDAPGESERGEGEPSTGASVTHGDVVRDVAAGRVAGDEHAGEVGRLGEPRVRLRARGGGRRGLGAQPGEGGLGIVQRRGEAVLRRQAVVRGQHERRELGGEPERAGMEAGHLEAEQAEATAVEVHQHRQLRLPGCGASGPVHAEPEAARVLVHHVLPLHGQVRVRRHAADGTEHGVVRGPPHCAVAQQLHEAEAVLHDVRLRCRACSRRRHGRTAGWLLNT</sequence>
<evidence type="ECO:0000256" key="1">
    <source>
        <dbReference type="SAM" id="MobiDB-lite"/>
    </source>
</evidence>
<organism evidence="2">
    <name type="scientific">Zea mays</name>
    <name type="common">Maize</name>
    <dbReference type="NCBI Taxonomy" id="4577"/>
    <lineage>
        <taxon>Eukaryota</taxon>
        <taxon>Viridiplantae</taxon>
        <taxon>Streptophyta</taxon>
        <taxon>Embryophyta</taxon>
        <taxon>Tracheophyta</taxon>
        <taxon>Spermatophyta</taxon>
        <taxon>Magnoliopsida</taxon>
        <taxon>Liliopsida</taxon>
        <taxon>Poales</taxon>
        <taxon>Poaceae</taxon>
        <taxon>PACMAD clade</taxon>
        <taxon>Panicoideae</taxon>
        <taxon>Andropogonodae</taxon>
        <taxon>Andropogoneae</taxon>
        <taxon>Tripsacinae</taxon>
        <taxon>Zea</taxon>
    </lineage>
</organism>
<proteinExistence type="evidence at transcript level"/>
<evidence type="ECO:0000313" key="2">
    <source>
        <dbReference type="EMBL" id="ACR34354.1"/>
    </source>
</evidence>
<name>C4IZK4_MAIZE</name>